<dbReference type="EMBL" id="QVES01000011">
    <property type="protein sequence ID" value="RGB84528.1"/>
    <property type="molecule type" value="Genomic_DNA"/>
</dbReference>
<dbReference type="RefSeq" id="WP_117529950.1">
    <property type="nucleotide sequence ID" value="NZ_QVES01000011.1"/>
</dbReference>
<evidence type="ECO:0000313" key="2">
    <source>
        <dbReference type="Proteomes" id="UP000260782"/>
    </source>
</evidence>
<gene>
    <name evidence="1" type="ORF">DWZ25_10260</name>
</gene>
<protein>
    <submittedName>
        <fullName evidence="1">Uncharacterized protein</fullName>
    </submittedName>
</protein>
<dbReference type="AlphaFoldDB" id="A0A3E2TVD8"/>
<proteinExistence type="predicted"/>
<comment type="caution">
    <text evidence="1">The sequence shown here is derived from an EMBL/GenBank/DDBJ whole genome shotgun (WGS) entry which is preliminary data.</text>
</comment>
<organism evidence="1 2">
    <name type="scientific">Faecalibacterium prausnitzii</name>
    <dbReference type="NCBI Taxonomy" id="853"/>
    <lineage>
        <taxon>Bacteria</taxon>
        <taxon>Bacillati</taxon>
        <taxon>Bacillota</taxon>
        <taxon>Clostridia</taxon>
        <taxon>Eubacteriales</taxon>
        <taxon>Oscillospiraceae</taxon>
        <taxon>Faecalibacterium</taxon>
    </lineage>
</organism>
<reference evidence="1 2" key="1">
    <citation type="submission" date="2018-08" db="EMBL/GenBank/DDBJ databases">
        <title>A genome reference for cultivated species of the human gut microbiota.</title>
        <authorList>
            <person name="Zou Y."/>
            <person name="Xue W."/>
            <person name="Luo G."/>
        </authorList>
    </citation>
    <scope>NUCLEOTIDE SEQUENCE [LARGE SCALE GENOMIC DNA]</scope>
    <source>
        <strain evidence="1 2">AF31-14AC</strain>
    </source>
</reference>
<sequence length="111" mass="12962">MPYLSEEIIYNLRNSLLHQSTPNIEKSTIHESRCRVDKFELVITGEDGTNGDLSEVAYDKDMNIVQRGLKVHISHLCYILSTAAEDYYKNNKEKFDFIKYSIEDDRQKTIL</sequence>
<evidence type="ECO:0000313" key="1">
    <source>
        <dbReference type="EMBL" id="RGB84528.1"/>
    </source>
</evidence>
<name>A0A3E2TVD8_9FIRM</name>
<accession>A0A3E2TVD8</accession>
<dbReference type="Proteomes" id="UP000260782">
    <property type="component" value="Unassembled WGS sequence"/>
</dbReference>